<keyword evidence="4" id="KW-1185">Reference proteome</keyword>
<dbReference type="EMBL" id="CP016809">
    <property type="protein sequence ID" value="ANY71719.1"/>
    <property type="molecule type" value="Genomic_DNA"/>
</dbReference>
<protein>
    <recommendedName>
        <fullName evidence="1">Core domain-containing protein</fullName>
    </recommendedName>
</protein>
<organism evidence="2">
    <name type="scientific">Paenibacillus ihbetae</name>
    <dbReference type="NCBI Taxonomy" id="1870820"/>
    <lineage>
        <taxon>Bacteria</taxon>
        <taxon>Bacillati</taxon>
        <taxon>Bacillota</taxon>
        <taxon>Bacilli</taxon>
        <taxon>Bacillales</taxon>
        <taxon>Paenibacillaceae</taxon>
        <taxon>Paenibacillus</taxon>
    </lineage>
</organism>
<dbReference type="Pfam" id="PF01521">
    <property type="entry name" value="Fe-S_biosyn"/>
    <property type="match status" value="1"/>
</dbReference>
<reference evidence="3 4" key="2">
    <citation type="submission" date="2016-12" db="EMBL/GenBank/DDBJ databases">
        <title>Genome sequencing and description of Paenibacillus sp. nov. from high altitude lake in the Indian Trans- Himalayas.</title>
        <authorList>
            <person name="Kiran S."/>
            <person name="Swarnkar M.K."/>
            <person name="Rana A."/>
            <person name="Tewari R."/>
            <person name="Gulati A."/>
        </authorList>
    </citation>
    <scope>NUCLEOTIDE SEQUENCE [LARGE SCALE GENOMIC DNA]</scope>
    <source>
        <strain evidence="3 4">IHBB 9951</strain>
    </source>
</reference>
<evidence type="ECO:0000313" key="2">
    <source>
        <dbReference type="EMBL" id="ANY71719.1"/>
    </source>
</evidence>
<accession>A0A1B2DVH5</accession>
<dbReference type="Proteomes" id="UP000189059">
    <property type="component" value="Unassembled WGS sequence"/>
</dbReference>
<dbReference type="RefSeq" id="WP_077565535.1">
    <property type="nucleotide sequence ID" value="NZ_CP016809.1"/>
</dbReference>
<name>A0A1B2DVH5_9BACL</name>
<feature type="domain" description="Core" evidence="1">
    <location>
        <begin position="1"/>
        <end position="101"/>
    </location>
</feature>
<dbReference type="AlphaFoldDB" id="A0A1B2DVH5"/>
<dbReference type="SUPFAM" id="SSF89360">
    <property type="entry name" value="HesB-like domain"/>
    <property type="match status" value="1"/>
</dbReference>
<sequence length="109" mass="11757">MIIQLTPEADLKLKEMLGNKPGAVRLIYDTEGCGCAVNGVPGLQIVDGAAEGDTAIQTESSIPLVIHGKQEVFFEEELKLDVHAGTVNFRLTSRNQTYGTNIIATDTRV</sequence>
<dbReference type="InterPro" id="IPR035903">
    <property type="entry name" value="HesB-like_dom_sf"/>
</dbReference>
<dbReference type="EMBL" id="MRVI01000001">
    <property type="protein sequence ID" value="OOC60977.1"/>
    <property type="molecule type" value="Genomic_DNA"/>
</dbReference>
<dbReference type="OrthoDB" id="2361087at2"/>
<evidence type="ECO:0000313" key="4">
    <source>
        <dbReference type="Proteomes" id="UP000189059"/>
    </source>
</evidence>
<proteinExistence type="predicted"/>
<dbReference type="Gene3D" id="2.60.300.12">
    <property type="entry name" value="HesB-like domain"/>
    <property type="match status" value="1"/>
</dbReference>
<reference evidence="2" key="1">
    <citation type="submission" date="2016-08" db="EMBL/GenBank/DDBJ databases">
        <title>Complete Genome Seqeunce of Paenibacillus sp. nov. IHBB 9852 from high altitute lake of Indian trans-Himalayas.</title>
        <authorList>
            <person name="Kiran S."/>
            <person name="Swarnkar M.K."/>
            <person name="Rana A."/>
            <person name="Tewari R."/>
            <person name="Gulati A."/>
        </authorList>
    </citation>
    <scope>NUCLEOTIDE SEQUENCE [LARGE SCALE GENOMIC DNA]</scope>
    <source>
        <strain evidence="2">IHBB 9852</strain>
    </source>
</reference>
<dbReference type="KEGG" id="pib:BBD41_03485"/>
<gene>
    <name evidence="3" type="ORF">BBD40_03185</name>
    <name evidence="2" type="ORF">BBD41_03485</name>
</gene>
<dbReference type="InterPro" id="IPR000361">
    <property type="entry name" value="ATAP_core_dom"/>
</dbReference>
<evidence type="ECO:0000313" key="3">
    <source>
        <dbReference type="EMBL" id="OOC60977.1"/>
    </source>
</evidence>
<evidence type="ECO:0000259" key="1">
    <source>
        <dbReference type="Pfam" id="PF01521"/>
    </source>
</evidence>